<gene>
    <name evidence="3" type="ORF">J2W69_000693</name>
</gene>
<reference evidence="3 4" key="1">
    <citation type="submission" date="2023-07" db="EMBL/GenBank/DDBJ databases">
        <title>Sorghum-associated microbial communities from plants grown in Nebraska, USA.</title>
        <authorList>
            <person name="Schachtman D."/>
        </authorList>
    </citation>
    <scope>NUCLEOTIDE SEQUENCE [LARGE SCALE GENOMIC DNA]</scope>
    <source>
        <strain evidence="3 4">4138</strain>
    </source>
</reference>
<protein>
    <recommendedName>
        <fullName evidence="2">Transglycosylase SLT domain-containing protein</fullName>
    </recommendedName>
</protein>
<proteinExistence type="predicted"/>
<evidence type="ECO:0000313" key="3">
    <source>
        <dbReference type="EMBL" id="MDR7119778.1"/>
    </source>
</evidence>
<dbReference type="Pfam" id="PF01464">
    <property type="entry name" value="SLT"/>
    <property type="match status" value="1"/>
</dbReference>
<name>A0ABU1VWG5_9GAMM</name>
<keyword evidence="1" id="KW-0732">Signal</keyword>
<evidence type="ECO:0000313" key="4">
    <source>
        <dbReference type="Proteomes" id="UP001257909"/>
    </source>
</evidence>
<keyword evidence="4" id="KW-1185">Reference proteome</keyword>
<accession>A0ABU1VWG5</accession>
<sequence length="225" mass="25333">MPLNLPLLMLTAICALLATSAMAGSISHQKSSDYAAWSEKNRDGSWTRITEQAVAQSPLVKLVPADVQNFCPLYASLAQQQRSKFWVALFSAMAKPESNFKPQSFYQEKFKDGKGRPVISRGLLQISHESANQPRYACDIKQPHQLHDPKVNLSCGVKIMSKWVQTDGVISQSHWSKDPKGGARYWSTLRPQRGKVQQIANFTRQLPFCDPYANQRDKQKVRTAI</sequence>
<dbReference type="Gene3D" id="1.10.530.10">
    <property type="match status" value="1"/>
</dbReference>
<organism evidence="3 4">
    <name type="scientific">Rheinheimera soli</name>
    <dbReference type="NCBI Taxonomy" id="443616"/>
    <lineage>
        <taxon>Bacteria</taxon>
        <taxon>Pseudomonadati</taxon>
        <taxon>Pseudomonadota</taxon>
        <taxon>Gammaproteobacteria</taxon>
        <taxon>Chromatiales</taxon>
        <taxon>Chromatiaceae</taxon>
        <taxon>Rheinheimera</taxon>
    </lineage>
</organism>
<feature type="signal peptide" evidence="1">
    <location>
        <begin position="1"/>
        <end position="23"/>
    </location>
</feature>
<dbReference type="RefSeq" id="WP_310274596.1">
    <property type="nucleotide sequence ID" value="NZ_JAVDWR010000001.1"/>
</dbReference>
<feature type="domain" description="Transglycosylase SLT" evidence="2">
    <location>
        <begin position="78"/>
        <end position="165"/>
    </location>
</feature>
<dbReference type="InterPro" id="IPR008258">
    <property type="entry name" value="Transglycosylase_SLT_dom_1"/>
</dbReference>
<evidence type="ECO:0000259" key="2">
    <source>
        <dbReference type="Pfam" id="PF01464"/>
    </source>
</evidence>
<dbReference type="InterPro" id="IPR023346">
    <property type="entry name" value="Lysozyme-like_dom_sf"/>
</dbReference>
<comment type="caution">
    <text evidence="3">The sequence shown here is derived from an EMBL/GenBank/DDBJ whole genome shotgun (WGS) entry which is preliminary data.</text>
</comment>
<evidence type="ECO:0000256" key="1">
    <source>
        <dbReference type="SAM" id="SignalP"/>
    </source>
</evidence>
<dbReference type="Proteomes" id="UP001257909">
    <property type="component" value="Unassembled WGS sequence"/>
</dbReference>
<dbReference type="EMBL" id="JAVDWR010000001">
    <property type="protein sequence ID" value="MDR7119778.1"/>
    <property type="molecule type" value="Genomic_DNA"/>
</dbReference>
<feature type="chain" id="PRO_5045331373" description="Transglycosylase SLT domain-containing protein" evidence="1">
    <location>
        <begin position="24"/>
        <end position="225"/>
    </location>
</feature>
<dbReference type="SUPFAM" id="SSF53955">
    <property type="entry name" value="Lysozyme-like"/>
    <property type="match status" value="1"/>
</dbReference>